<proteinExistence type="predicted"/>
<protein>
    <submittedName>
        <fullName evidence="2">Cytoplasmic FMR1-interacting protein</fullName>
    </submittedName>
</protein>
<evidence type="ECO:0000313" key="3">
    <source>
        <dbReference type="Proteomes" id="UP000440578"/>
    </source>
</evidence>
<dbReference type="GO" id="GO:0031267">
    <property type="term" value="F:small GTPase binding"/>
    <property type="evidence" value="ECO:0007669"/>
    <property type="project" value="InterPro"/>
</dbReference>
<dbReference type="EMBL" id="VIIS01000212">
    <property type="protein sequence ID" value="KAF0311827.1"/>
    <property type="molecule type" value="Genomic_DNA"/>
</dbReference>
<dbReference type="PANTHER" id="PTHR12195">
    <property type="entry name" value="CYTOPLASMIC FMR1-INTERACTING PROTEIN-RELATED"/>
    <property type="match status" value="1"/>
</dbReference>
<dbReference type="InterPro" id="IPR008081">
    <property type="entry name" value="Cytoplasmic_FMR1-int"/>
</dbReference>
<organism evidence="2 3">
    <name type="scientific">Amphibalanus amphitrite</name>
    <name type="common">Striped barnacle</name>
    <name type="synonym">Balanus amphitrite</name>
    <dbReference type="NCBI Taxonomy" id="1232801"/>
    <lineage>
        <taxon>Eukaryota</taxon>
        <taxon>Metazoa</taxon>
        <taxon>Ecdysozoa</taxon>
        <taxon>Arthropoda</taxon>
        <taxon>Crustacea</taxon>
        <taxon>Multicrustacea</taxon>
        <taxon>Cirripedia</taxon>
        <taxon>Thoracica</taxon>
        <taxon>Thoracicalcarea</taxon>
        <taxon>Balanomorpha</taxon>
        <taxon>Balanoidea</taxon>
        <taxon>Balanidae</taxon>
        <taxon>Amphibalaninae</taxon>
        <taxon>Amphibalanus</taxon>
    </lineage>
</organism>
<accession>A0A6A4WXJ7</accession>
<dbReference type="AlphaFoldDB" id="A0A6A4WXJ7"/>
<reference evidence="2 3" key="1">
    <citation type="submission" date="2019-07" db="EMBL/GenBank/DDBJ databases">
        <title>Draft genome assembly of a fouling barnacle, Amphibalanus amphitrite (Darwin, 1854): The first reference genome for Thecostraca.</title>
        <authorList>
            <person name="Kim W."/>
        </authorList>
    </citation>
    <scope>NUCLEOTIDE SEQUENCE [LARGE SCALE GENOMIC DNA]</scope>
    <source>
        <strain evidence="2">SNU_AA5</strain>
        <tissue evidence="2">Soma without cirri and trophi</tissue>
    </source>
</reference>
<name>A0A6A4WXJ7_AMPAM</name>
<dbReference type="GO" id="GO:0030833">
    <property type="term" value="P:regulation of actin filament polymerization"/>
    <property type="evidence" value="ECO:0007669"/>
    <property type="project" value="InterPro"/>
</dbReference>
<sequence>MRKLTTLAQPRDVRAPTPPHSPVLASRRAAPTRAMPPGSALTAALTSQAAHIAFQPPTQTGVIQVGRLCRLISVLEYYNATLTDIIQYPDARTELFHNFREFGNALLFCLLMEQALSQEEVCDLLHAAPFQFILPRVFCREGEKQEVKQRRLQEKYASLQVVNNINQMGTPSQGNIAEEGDLLTRERLCCGLSVFEVILSRVRGFLDDPIWVGPPPKNGVMNIEECTEFHRL</sequence>
<keyword evidence="3" id="KW-1185">Reference proteome</keyword>
<evidence type="ECO:0000313" key="2">
    <source>
        <dbReference type="EMBL" id="KAF0311827.1"/>
    </source>
</evidence>
<gene>
    <name evidence="2" type="primary">Sra-1_0</name>
    <name evidence="2" type="ORF">FJT64_017386</name>
</gene>
<dbReference type="OrthoDB" id="10265867at2759"/>
<dbReference type="Pfam" id="PF05994">
    <property type="entry name" value="FragX_IP"/>
    <property type="match status" value="1"/>
</dbReference>
<feature type="region of interest" description="Disordered" evidence="1">
    <location>
        <begin position="1"/>
        <end position="37"/>
    </location>
</feature>
<evidence type="ECO:0000256" key="1">
    <source>
        <dbReference type="SAM" id="MobiDB-lite"/>
    </source>
</evidence>
<dbReference type="Proteomes" id="UP000440578">
    <property type="component" value="Unassembled WGS sequence"/>
</dbReference>
<comment type="caution">
    <text evidence="2">The sequence shown here is derived from an EMBL/GenBank/DDBJ whole genome shotgun (WGS) entry which is preliminary data.</text>
</comment>